<evidence type="ECO:0000313" key="8">
    <source>
        <dbReference type="Proteomes" id="UP000594638"/>
    </source>
</evidence>
<evidence type="ECO:0000256" key="1">
    <source>
        <dbReference type="ARBA" id="ARBA00004123"/>
    </source>
</evidence>
<feature type="domain" description="DAMP1 SANT/Myb-like" evidence="6">
    <location>
        <begin position="12"/>
        <end position="70"/>
    </location>
</feature>
<evidence type="ECO:0000256" key="2">
    <source>
        <dbReference type="ARBA" id="ARBA00022853"/>
    </source>
</evidence>
<protein>
    <submittedName>
        <fullName evidence="7">SWR1-complex 4 isoform X1</fullName>
    </submittedName>
</protein>
<comment type="caution">
    <text evidence="7">The sequence shown here is derived from an EMBL/GenBank/DDBJ whole genome shotgun (WGS) entry which is preliminary data.</text>
</comment>
<evidence type="ECO:0000256" key="5">
    <source>
        <dbReference type="ARBA" id="ARBA00023242"/>
    </source>
</evidence>
<sequence length="92" mass="10963">MVFHLQVIIHLQKYNKFIDVIKYTDEEYKKYLVDPTKEETDQLFDMCEWFDLRFIVIANRFPSSKNCGRTEESFFIINRLVSVGSIGLYGLN</sequence>
<keyword evidence="5" id="KW-0539">Nucleus</keyword>
<evidence type="ECO:0000313" key="7">
    <source>
        <dbReference type="EMBL" id="CAA3020782.1"/>
    </source>
</evidence>
<dbReference type="Pfam" id="PF16282">
    <property type="entry name" value="SANT_DAMP1_like"/>
    <property type="match status" value="1"/>
</dbReference>
<keyword evidence="2" id="KW-0156">Chromatin regulator</keyword>
<keyword evidence="3" id="KW-0805">Transcription regulation</keyword>
<organism evidence="7 8">
    <name type="scientific">Olea europaea subsp. europaea</name>
    <dbReference type="NCBI Taxonomy" id="158383"/>
    <lineage>
        <taxon>Eukaryota</taxon>
        <taxon>Viridiplantae</taxon>
        <taxon>Streptophyta</taxon>
        <taxon>Embryophyta</taxon>
        <taxon>Tracheophyta</taxon>
        <taxon>Spermatophyta</taxon>
        <taxon>Magnoliopsida</taxon>
        <taxon>eudicotyledons</taxon>
        <taxon>Gunneridae</taxon>
        <taxon>Pentapetalae</taxon>
        <taxon>asterids</taxon>
        <taxon>lamiids</taxon>
        <taxon>Lamiales</taxon>
        <taxon>Oleaceae</taxon>
        <taxon>Oleeae</taxon>
        <taxon>Olea</taxon>
    </lineage>
</organism>
<reference evidence="7 8" key="1">
    <citation type="submission" date="2019-12" db="EMBL/GenBank/DDBJ databases">
        <authorList>
            <person name="Alioto T."/>
            <person name="Alioto T."/>
            <person name="Gomez Garrido J."/>
        </authorList>
    </citation>
    <scope>NUCLEOTIDE SEQUENCE [LARGE SCALE GENOMIC DNA]</scope>
</reference>
<evidence type="ECO:0000259" key="6">
    <source>
        <dbReference type="Pfam" id="PF16282"/>
    </source>
</evidence>
<keyword evidence="4" id="KW-0804">Transcription</keyword>
<keyword evidence="8" id="KW-1185">Reference proteome</keyword>
<dbReference type="GO" id="GO:0000812">
    <property type="term" value="C:Swr1 complex"/>
    <property type="evidence" value="ECO:0007669"/>
    <property type="project" value="TreeGrafter"/>
</dbReference>
<dbReference type="Gramene" id="OE9A108296T1">
    <property type="protein sequence ID" value="OE9A108296C1"/>
    <property type="gene ID" value="OE9A108296"/>
</dbReference>
<dbReference type="GO" id="GO:0035267">
    <property type="term" value="C:NuA4 histone acetyltransferase complex"/>
    <property type="evidence" value="ECO:0007669"/>
    <property type="project" value="InterPro"/>
</dbReference>
<name>A0A8S0UQ64_OLEEU</name>
<dbReference type="GO" id="GO:0006338">
    <property type="term" value="P:chromatin remodeling"/>
    <property type="evidence" value="ECO:0007669"/>
    <property type="project" value="InterPro"/>
</dbReference>
<dbReference type="GO" id="GO:0000122">
    <property type="term" value="P:negative regulation of transcription by RNA polymerase II"/>
    <property type="evidence" value="ECO:0007669"/>
    <property type="project" value="TreeGrafter"/>
</dbReference>
<dbReference type="GO" id="GO:0003714">
    <property type="term" value="F:transcription corepressor activity"/>
    <property type="evidence" value="ECO:0007669"/>
    <property type="project" value="TreeGrafter"/>
</dbReference>
<evidence type="ECO:0000256" key="3">
    <source>
        <dbReference type="ARBA" id="ARBA00023015"/>
    </source>
</evidence>
<dbReference type="InterPro" id="IPR032563">
    <property type="entry name" value="DAMP1_SANT-like"/>
</dbReference>
<dbReference type="Proteomes" id="UP000594638">
    <property type="component" value="Unassembled WGS sequence"/>
</dbReference>
<accession>A0A8S0UQ64</accession>
<dbReference type="EMBL" id="CACTIH010009044">
    <property type="protein sequence ID" value="CAA3020782.1"/>
    <property type="molecule type" value="Genomic_DNA"/>
</dbReference>
<proteinExistence type="predicted"/>
<comment type="subcellular location">
    <subcellularLocation>
        <location evidence="1">Nucleus</location>
    </subcellularLocation>
</comment>
<evidence type="ECO:0000256" key="4">
    <source>
        <dbReference type="ARBA" id="ARBA00023163"/>
    </source>
</evidence>
<dbReference type="GO" id="GO:0006281">
    <property type="term" value="P:DNA repair"/>
    <property type="evidence" value="ECO:0007669"/>
    <property type="project" value="InterPro"/>
</dbReference>
<dbReference type="OrthoDB" id="19740at2759"/>
<dbReference type="PANTHER" id="PTHR12855:SF10">
    <property type="entry name" value="DNA METHYLTRANSFERASE 1-ASSOCIATED PROTEIN 1"/>
    <property type="match status" value="1"/>
</dbReference>
<gene>
    <name evidence="7" type="ORF">OLEA9_A108296</name>
</gene>
<dbReference type="PANTHER" id="PTHR12855">
    <property type="entry name" value="DNA METHYLTRANSFERASE 1-ASSOCIATED PROTEIN 1 FAMILY MEMBER"/>
    <property type="match status" value="1"/>
</dbReference>
<dbReference type="Gene3D" id="1.10.10.60">
    <property type="entry name" value="Homeodomain-like"/>
    <property type="match status" value="1"/>
</dbReference>
<dbReference type="InterPro" id="IPR027109">
    <property type="entry name" value="Swc4/Dmap1"/>
</dbReference>
<dbReference type="AlphaFoldDB" id="A0A8S0UQ64"/>